<keyword evidence="4" id="KW-1185">Reference proteome</keyword>
<name>A0ABY8AQL9_9GAMM</name>
<accession>A0ABY8AQL9</accession>
<feature type="signal peptide" evidence="2">
    <location>
        <begin position="1"/>
        <end position="20"/>
    </location>
</feature>
<dbReference type="Proteomes" id="UP001222087">
    <property type="component" value="Chromosome"/>
</dbReference>
<evidence type="ECO:0000313" key="4">
    <source>
        <dbReference type="Proteomes" id="UP001222087"/>
    </source>
</evidence>
<protein>
    <submittedName>
        <fullName evidence="3">Acetyltransferase</fullName>
    </submittedName>
</protein>
<organism evidence="3 4">
    <name type="scientific">Legionella cardiaca</name>
    <dbReference type="NCBI Taxonomy" id="1071983"/>
    <lineage>
        <taxon>Bacteria</taxon>
        <taxon>Pseudomonadati</taxon>
        <taxon>Pseudomonadota</taxon>
        <taxon>Gammaproteobacteria</taxon>
        <taxon>Legionellales</taxon>
        <taxon>Legionellaceae</taxon>
        <taxon>Legionella</taxon>
    </lineage>
</organism>
<feature type="region of interest" description="Disordered" evidence="1">
    <location>
        <begin position="102"/>
        <end position="122"/>
    </location>
</feature>
<evidence type="ECO:0000256" key="1">
    <source>
        <dbReference type="SAM" id="MobiDB-lite"/>
    </source>
</evidence>
<feature type="chain" id="PRO_5047273710" evidence="2">
    <location>
        <begin position="21"/>
        <end position="122"/>
    </location>
</feature>
<dbReference type="RefSeq" id="WP_275088550.1">
    <property type="nucleotide sequence ID" value="NZ_CP119078.1"/>
</dbReference>
<dbReference type="EMBL" id="CP119078">
    <property type="protein sequence ID" value="WED42734.1"/>
    <property type="molecule type" value="Genomic_DNA"/>
</dbReference>
<proteinExistence type="predicted"/>
<sequence>MSKYFVIFVMLIAWAFAPNAMSRQSGGGGEDLKGVCELSGGRWVGSEGGNWACCWANWGCYGCVDGVCKMKCDTQRCRRANSASKAGEGEAIIKGLAPVNTKAPIVPKQTPPKASSTEKVQQ</sequence>
<reference evidence="3 4" key="1">
    <citation type="submission" date="2023-02" db="EMBL/GenBank/DDBJ databases">
        <title>Genome Sequence of L. cardiaca H63T.</title>
        <authorList>
            <person name="Lopez A.E."/>
            <person name="Cianciotto N.P."/>
        </authorList>
    </citation>
    <scope>NUCLEOTIDE SEQUENCE [LARGE SCALE GENOMIC DNA]</scope>
    <source>
        <strain evidence="3 4">H63</strain>
    </source>
</reference>
<feature type="compositionally biased region" description="Polar residues" evidence="1">
    <location>
        <begin position="112"/>
        <end position="122"/>
    </location>
</feature>
<gene>
    <name evidence="3" type="ORF">PXX05_12645</name>
</gene>
<evidence type="ECO:0000256" key="2">
    <source>
        <dbReference type="SAM" id="SignalP"/>
    </source>
</evidence>
<keyword evidence="2" id="KW-0732">Signal</keyword>
<evidence type="ECO:0000313" key="3">
    <source>
        <dbReference type="EMBL" id="WED42734.1"/>
    </source>
</evidence>